<evidence type="ECO:0000313" key="1">
    <source>
        <dbReference type="EMBL" id="KAK3358473.1"/>
    </source>
</evidence>
<gene>
    <name evidence="1" type="ORF">B0T24DRAFT_503452</name>
</gene>
<proteinExistence type="predicted"/>
<keyword evidence="2" id="KW-1185">Reference proteome</keyword>
<reference evidence="1" key="1">
    <citation type="journal article" date="2023" name="Mol. Phylogenet. Evol.">
        <title>Genome-scale phylogeny and comparative genomics of the fungal order Sordariales.</title>
        <authorList>
            <person name="Hensen N."/>
            <person name="Bonometti L."/>
            <person name="Westerberg I."/>
            <person name="Brannstrom I.O."/>
            <person name="Guillou S."/>
            <person name="Cros-Aarteil S."/>
            <person name="Calhoun S."/>
            <person name="Haridas S."/>
            <person name="Kuo A."/>
            <person name="Mondo S."/>
            <person name="Pangilinan J."/>
            <person name="Riley R."/>
            <person name="LaButti K."/>
            <person name="Andreopoulos B."/>
            <person name="Lipzen A."/>
            <person name="Chen C."/>
            <person name="Yan M."/>
            <person name="Daum C."/>
            <person name="Ng V."/>
            <person name="Clum A."/>
            <person name="Steindorff A."/>
            <person name="Ohm R.A."/>
            <person name="Martin F."/>
            <person name="Silar P."/>
            <person name="Natvig D.O."/>
            <person name="Lalanne C."/>
            <person name="Gautier V."/>
            <person name="Ament-Velasquez S.L."/>
            <person name="Kruys A."/>
            <person name="Hutchinson M.I."/>
            <person name="Powell A.J."/>
            <person name="Barry K."/>
            <person name="Miller A.N."/>
            <person name="Grigoriev I.V."/>
            <person name="Debuchy R."/>
            <person name="Gladieux P."/>
            <person name="Hiltunen Thoren M."/>
            <person name="Johannesson H."/>
        </authorList>
    </citation>
    <scope>NUCLEOTIDE SEQUENCE</scope>
    <source>
        <strain evidence="1">CBS 958.72</strain>
    </source>
</reference>
<name>A0AAE0JS95_9PEZI</name>
<feature type="non-terminal residue" evidence="1">
    <location>
        <position position="136"/>
    </location>
</feature>
<feature type="non-terminal residue" evidence="1">
    <location>
        <position position="1"/>
    </location>
</feature>
<comment type="caution">
    <text evidence="1">The sequence shown here is derived from an EMBL/GenBank/DDBJ whole genome shotgun (WGS) entry which is preliminary data.</text>
</comment>
<sequence>QYEAAGNAQTVIERMLDDIVKQATAKGASYMTKRNAVETMRKIFKEVLLASDAIGHEVRNGCHGWAAKMVCILATVDEHEMELLAAEGGGTWLLKFRELVSIAKSFDMLDELQEAQVMIEDGLEIPSDEDDDEVEY</sequence>
<evidence type="ECO:0000313" key="2">
    <source>
        <dbReference type="Proteomes" id="UP001287356"/>
    </source>
</evidence>
<dbReference type="AlphaFoldDB" id="A0AAE0JS95"/>
<reference evidence="1" key="2">
    <citation type="submission" date="2023-06" db="EMBL/GenBank/DDBJ databases">
        <authorList>
            <consortium name="Lawrence Berkeley National Laboratory"/>
            <person name="Haridas S."/>
            <person name="Hensen N."/>
            <person name="Bonometti L."/>
            <person name="Westerberg I."/>
            <person name="Brannstrom I.O."/>
            <person name="Guillou S."/>
            <person name="Cros-Aarteil S."/>
            <person name="Calhoun S."/>
            <person name="Kuo A."/>
            <person name="Mondo S."/>
            <person name="Pangilinan J."/>
            <person name="Riley R."/>
            <person name="Labutti K."/>
            <person name="Andreopoulos B."/>
            <person name="Lipzen A."/>
            <person name="Chen C."/>
            <person name="Yanf M."/>
            <person name="Daum C."/>
            <person name="Ng V."/>
            <person name="Clum A."/>
            <person name="Steindorff A."/>
            <person name="Ohm R."/>
            <person name="Martin F."/>
            <person name="Silar P."/>
            <person name="Natvig D."/>
            <person name="Lalanne C."/>
            <person name="Gautier V."/>
            <person name="Ament-Velasquez S.L."/>
            <person name="Kruys A."/>
            <person name="Hutchinson M.I."/>
            <person name="Powell A.J."/>
            <person name="Barry K."/>
            <person name="Miller A.N."/>
            <person name="Grigoriev I.V."/>
            <person name="Debuchy R."/>
            <person name="Gladieux P."/>
            <person name="Thoren M.H."/>
            <person name="Johannesson H."/>
        </authorList>
    </citation>
    <scope>NUCLEOTIDE SEQUENCE</scope>
    <source>
        <strain evidence="1">CBS 958.72</strain>
    </source>
</reference>
<accession>A0AAE0JS95</accession>
<dbReference type="Proteomes" id="UP001287356">
    <property type="component" value="Unassembled WGS sequence"/>
</dbReference>
<protein>
    <submittedName>
        <fullName evidence="1">Uncharacterized protein</fullName>
    </submittedName>
</protein>
<organism evidence="1 2">
    <name type="scientific">Lasiosphaeria ovina</name>
    <dbReference type="NCBI Taxonomy" id="92902"/>
    <lineage>
        <taxon>Eukaryota</taxon>
        <taxon>Fungi</taxon>
        <taxon>Dikarya</taxon>
        <taxon>Ascomycota</taxon>
        <taxon>Pezizomycotina</taxon>
        <taxon>Sordariomycetes</taxon>
        <taxon>Sordariomycetidae</taxon>
        <taxon>Sordariales</taxon>
        <taxon>Lasiosphaeriaceae</taxon>
        <taxon>Lasiosphaeria</taxon>
    </lineage>
</organism>
<dbReference type="EMBL" id="JAULSN010000016">
    <property type="protein sequence ID" value="KAK3358473.1"/>
    <property type="molecule type" value="Genomic_DNA"/>
</dbReference>